<evidence type="ECO:0000256" key="2">
    <source>
        <dbReference type="ARBA" id="ARBA00022729"/>
    </source>
</evidence>
<keyword evidence="3" id="KW-0472">Membrane</keyword>
<dbReference type="InterPro" id="IPR006059">
    <property type="entry name" value="SBP"/>
</dbReference>
<evidence type="ECO:0000313" key="7">
    <source>
        <dbReference type="EMBL" id="XDS46250.1"/>
    </source>
</evidence>
<evidence type="ECO:0000256" key="5">
    <source>
        <dbReference type="ARBA" id="ARBA00023288"/>
    </source>
</evidence>
<dbReference type="EMBL" id="CP129675">
    <property type="protein sequence ID" value="XDS46250.1"/>
    <property type="molecule type" value="Genomic_DNA"/>
</dbReference>
<evidence type="ECO:0000313" key="9">
    <source>
        <dbReference type="EMBL" id="XDS50194.1"/>
    </source>
</evidence>
<dbReference type="PROSITE" id="PS51257">
    <property type="entry name" value="PROKAR_LIPOPROTEIN"/>
    <property type="match status" value="1"/>
</dbReference>
<gene>
    <name evidence="9" type="ORF">QN062_07285</name>
    <name evidence="8" type="ORF">QN216_01480</name>
    <name evidence="7" type="ORF">QN217_08975</name>
</gene>
<dbReference type="EMBL" id="CP129683">
    <property type="protein sequence ID" value="XDS50194.1"/>
    <property type="molecule type" value="Genomic_DNA"/>
</dbReference>
<evidence type="ECO:0000256" key="4">
    <source>
        <dbReference type="ARBA" id="ARBA00023139"/>
    </source>
</evidence>
<dbReference type="SUPFAM" id="SSF53850">
    <property type="entry name" value="Periplasmic binding protein-like II"/>
    <property type="match status" value="1"/>
</dbReference>
<evidence type="ECO:0000313" key="8">
    <source>
        <dbReference type="EMBL" id="XDS48970.1"/>
    </source>
</evidence>
<keyword evidence="4" id="KW-0564">Palmitate</keyword>
<sequence length="444" mass="47033">MKPTSSFRGKLGRGMVAAVAMLAAVGTTAACGSTGSSSSSDSEISGQLNILVSSASASDTAFKQVNKAFEAKYPKVKVNFSSVPNDSYPATKASRLSAGTLDIFVLKNFVEVPSYAKDSTSDDTLMAQSGGLVDLTNESFMKDYTSSVLKAQEIGGKQYSVPTGLSYSTGIYYNKKIFADNGLKAPTTWSELESVMSTLKSKGITPFGIGGKDTWPAGLIMLGSVASEYPTLAAKQALAKNLWTQKVSLTDSKPEGILEKTQTIFNNAQQNFSGAGYDDLPAAFARGNFAMMPDGTWNEPTIESAVNGAFDFGYIPFPASDNASDNSVLNGKIELQLGVASATKNKAAALKWLSFFSEKSTYTTFAKTAGFSSSQPGIDTSKFLKSISQYTEKYEPAWDQVWVANNKAGEDAVYPFNYPALSPLGTKSAQSAAASSESAWSAAF</sequence>
<dbReference type="AlphaFoldDB" id="A0AB39UIM0"/>
<name>A0AB39UIM0_9BIFI</name>
<dbReference type="PANTHER" id="PTHR43649:SF33">
    <property type="entry name" value="POLYGALACTURONAN_RHAMNOGALACTURONAN-BINDING PROTEIN YTCQ"/>
    <property type="match status" value="1"/>
</dbReference>
<dbReference type="RefSeq" id="WP_369341166.1">
    <property type="nucleotide sequence ID" value="NZ_CP129675.1"/>
</dbReference>
<keyword evidence="2 6" id="KW-0732">Signal</keyword>
<dbReference type="EMBL" id="CP129682">
    <property type="protein sequence ID" value="XDS48970.1"/>
    <property type="molecule type" value="Genomic_DNA"/>
</dbReference>
<protein>
    <submittedName>
        <fullName evidence="8">Extracellular solute-binding protein</fullName>
    </submittedName>
</protein>
<dbReference type="Gene3D" id="3.40.190.10">
    <property type="entry name" value="Periplasmic binding protein-like II"/>
    <property type="match status" value="2"/>
</dbReference>
<dbReference type="PANTHER" id="PTHR43649">
    <property type="entry name" value="ARABINOSE-BINDING PROTEIN-RELATED"/>
    <property type="match status" value="1"/>
</dbReference>
<evidence type="ECO:0000256" key="1">
    <source>
        <dbReference type="ARBA" id="ARBA00022475"/>
    </source>
</evidence>
<reference evidence="8" key="1">
    <citation type="submission" date="2023-07" db="EMBL/GenBank/DDBJ databases">
        <title>Bifidobacterium aquikefiriaerophilum sp. nov. and Bifidobacterium eccum sp. nov., isolated from water kefir.</title>
        <authorList>
            <person name="Breselge S."/>
            <person name="Bellassi P."/>
            <person name="Barcenilla C."/>
            <person name="Alvarez-Ordonez A."/>
            <person name="Morelli L."/>
            <person name="Cotter P.D."/>
        </authorList>
    </citation>
    <scope>NUCLEOTIDE SEQUENCE</scope>
    <source>
        <strain evidence="9">WK012_4_13</strain>
        <strain evidence="8">WK013_4_14</strain>
        <strain evidence="7">WK048_4_13</strain>
    </source>
</reference>
<evidence type="ECO:0000256" key="3">
    <source>
        <dbReference type="ARBA" id="ARBA00023136"/>
    </source>
</evidence>
<feature type="chain" id="PRO_5044175374" evidence="6">
    <location>
        <begin position="30"/>
        <end position="444"/>
    </location>
</feature>
<evidence type="ECO:0000256" key="6">
    <source>
        <dbReference type="SAM" id="SignalP"/>
    </source>
</evidence>
<keyword evidence="1" id="KW-1003">Cell membrane</keyword>
<dbReference type="KEGG" id="bfk:QN062_07285"/>
<accession>A0AB39UIM0</accession>
<dbReference type="InterPro" id="IPR050490">
    <property type="entry name" value="Bact_solute-bd_prot1"/>
</dbReference>
<feature type="signal peptide" evidence="6">
    <location>
        <begin position="1"/>
        <end position="29"/>
    </location>
</feature>
<dbReference type="Pfam" id="PF01547">
    <property type="entry name" value="SBP_bac_1"/>
    <property type="match status" value="1"/>
</dbReference>
<keyword evidence="5" id="KW-0449">Lipoprotein</keyword>
<proteinExistence type="predicted"/>
<organism evidence="8">
    <name type="scientific">Bifidobacterium fermentum</name>
    <dbReference type="NCBI Taxonomy" id="3059035"/>
    <lineage>
        <taxon>Bacteria</taxon>
        <taxon>Bacillati</taxon>
        <taxon>Actinomycetota</taxon>
        <taxon>Actinomycetes</taxon>
        <taxon>Bifidobacteriales</taxon>
        <taxon>Bifidobacteriaceae</taxon>
        <taxon>Bifidobacterium</taxon>
    </lineage>
</organism>